<organism evidence="1 2">
    <name type="scientific">Rhabditophanes sp. KR3021</name>
    <dbReference type="NCBI Taxonomy" id="114890"/>
    <lineage>
        <taxon>Eukaryota</taxon>
        <taxon>Metazoa</taxon>
        <taxon>Ecdysozoa</taxon>
        <taxon>Nematoda</taxon>
        <taxon>Chromadorea</taxon>
        <taxon>Rhabditida</taxon>
        <taxon>Tylenchina</taxon>
        <taxon>Panagrolaimomorpha</taxon>
        <taxon>Strongyloidoidea</taxon>
        <taxon>Alloionematidae</taxon>
        <taxon>Rhabditophanes</taxon>
    </lineage>
</organism>
<proteinExistence type="predicted"/>
<name>A0AC35UFE3_9BILA</name>
<evidence type="ECO:0000313" key="2">
    <source>
        <dbReference type="WBParaSite" id="RSKR_0001076000.1"/>
    </source>
</evidence>
<evidence type="ECO:0000313" key="1">
    <source>
        <dbReference type="Proteomes" id="UP000095286"/>
    </source>
</evidence>
<dbReference type="Proteomes" id="UP000095286">
    <property type="component" value="Unplaced"/>
</dbReference>
<dbReference type="WBParaSite" id="RSKR_0001076000.1">
    <property type="protein sequence ID" value="RSKR_0001076000.1"/>
    <property type="gene ID" value="RSKR_0001076000"/>
</dbReference>
<accession>A0AC35UFE3</accession>
<reference evidence="2" key="1">
    <citation type="submission" date="2016-11" db="UniProtKB">
        <authorList>
            <consortium name="WormBaseParasite"/>
        </authorList>
    </citation>
    <scope>IDENTIFICATION</scope>
    <source>
        <strain evidence="2">KR3021</strain>
    </source>
</reference>
<protein>
    <submittedName>
        <fullName evidence="2">ThiF domain-containing protein</fullName>
    </submittedName>
</protein>
<sequence length="310" mass="35290">MIRNSAQMDRNAEEVSYQAIGVELVILTRAITFGGSERPKQLNLDAFVKIDEATGVGQVVITKAISFGQGEYPMITKFETIITNYITDVLIVDVLVNGTNNNSQLPSMREIAAAKLIVYASANEEEFVGLFTISGDLEAHKRPEDMLQCPECSKDVTSNSHMLNFTFDVLKRIRHGERKKYEEHTTEQLVEVCMVEVPKSSKDKGKRNVYQFYDHKDESFYDKVGAGNNKREAARMDAHVTEYSGRIHSLAFLDSKIKKMKKLFEDRHNVVVKCLEINEQMYYDSTLALAIEKCIIENMFALKDEIPFDF</sequence>